<dbReference type="GO" id="GO:0005199">
    <property type="term" value="F:structural constituent of cell wall"/>
    <property type="evidence" value="ECO:0007669"/>
    <property type="project" value="InterPro"/>
</dbReference>
<protein>
    <recommendedName>
        <fullName evidence="2">Hydrophobin</fullName>
    </recommendedName>
</protein>
<keyword evidence="2" id="KW-0134">Cell wall</keyword>
<dbReference type="Proteomes" id="UP001213681">
    <property type="component" value="Unassembled WGS sequence"/>
</dbReference>
<keyword evidence="1 2" id="KW-1015">Disulfide bond</keyword>
<reference evidence="3" key="2">
    <citation type="journal article" date="2023" name="IMA Fungus">
        <title>Comparative genomic study of the Penicillium genus elucidates a diverse pangenome and 15 lateral gene transfer events.</title>
        <authorList>
            <person name="Petersen C."/>
            <person name="Sorensen T."/>
            <person name="Nielsen M.R."/>
            <person name="Sondergaard T.E."/>
            <person name="Sorensen J.L."/>
            <person name="Fitzpatrick D.A."/>
            <person name="Frisvad J.C."/>
            <person name="Nielsen K.L."/>
        </authorList>
    </citation>
    <scope>NUCLEOTIDE SEQUENCE</scope>
    <source>
        <strain evidence="3">IBT 16125</strain>
    </source>
</reference>
<comment type="similarity">
    <text evidence="2">Belongs to the fungal hydrophobin family.</text>
</comment>
<dbReference type="RefSeq" id="XP_056768524.1">
    <property type="nucleotide sequence ID" value="XM_056907117.1"/>
</dbReference>
<feature type="chain" id="PRO_5041784424" description="Hydrophobin" evidence="2">
    <location>
        <begin position="24"/>
        <end position="154"/>
    </location>
</feature>
<dbReference type="EMBL" id="JAPVEA010000003">
    <property type="protein sequence ID" value="KAJ5456152.1"/>
    <property type="molecule type" value="Genomic_DNA"/>
</dbReference>
<keyword evidence="2" id="KW-0964">Secreted</keyword>
<evidence type="ECO:0000256" key="2">
    <source>
        <dbReference type="RuleBase" id="RU365009"/>
    </source>
</evidence>
<keyword evidence="4" id="KW-1185">Reference proteome</keyword>
<accession>A0AAD6CCI3</accession>
<organism evidence="3 4">
    <name type="scientific">Penicillium daleae</name>
    <dbReference type="NCBI Taxonomy" id="63821"/>
    <lineage>
        <taxon>Eukaryota</taxon>
        <taxon>Fungi</taxon>
        <taxon>Dikarya</taxon>
        <taxon>Ascomycota</taxon>
        <taxon>Pezizomycotina</taxon>
        <taxon>Eurotiomycetes</taxon>
        <taxon>Eurotiomycetidae</taxon>
        <taxon>Eurotiales</taxon>
        <taxon>Aspergillaceae</taxon>
        <taxon>Penicillium</taxon>
    </lineage>
</organism>
<sequence>MKFFASALLFAATALALPSSGDGATSQGNGVQYPLSKDVSFNQANAKCGNDAVVSCCNKKSTTGSVTTANNGPLAGVLANAVGGGPGADGLGLFNGCNDLNLNVPVLNLVPVNAQDLVNKKCQQNIACCQNTRSEANGDLVGVALPCVALSSLI</sequence>
<feature type="signal peptide" evidence="2">
    <location>
        <begin position="1"/>
        <end position="23"/>
    </location>
</feature>
<evidence type="ECO:0000313" key="4">
    <source>
        <dbReference type="Proteomes" id="UP001213681"/>
    </source>
</evidence>
<dbReference type="InterPro" id="IPR001338">
    <property type="entry name" value="Class_I_Hydrophobin"/>
</dbReference>
<gene>
    <name evidence="3" type="ORF">N7458_003735</name>
</gene>
<dbReference type="AlphaFoldDB" id="A0AAD6CCI3"/>
<evidence type="ECO:0000313" key="3">
    <source>
        <dbReference type="EMBL" id="KAJ5456152.1"/>
    </source>
</evidence>
<dbReference type="Pfam" id="PF01185">
    <property type="entry name" value="Hydrophobin"/>
    <property type="match status" value="1"/>
</dbReference>
<keyword evidence="2" id="KW-0732">Signal</keyword>
<name>A0AAD6CCI3_9EURO</name>
<evidence type="ECO:0000256" key="1">
    <source>
        <dbReference type="ARBA" id="ARBA00023157"/>
    </source>
</evidence>
<dbReference type="SMART" id="SM00075">
    <property type="entry name" value="HYDRO"/>
    <property type="match status" value="1"/>
</dbReference>
<reference evidence="3" key="1">
    <citation type="submission" date="2022-12" db="EMBL/GenBank/DDBJ databases">
        <authorList>
            <person name="Petersen C."/>
        </authorList>
    </citation>
    <scope>NUCLEOTIDE SEQUENCE</scope>
    <source>
        <strain evidence="3">IBT 16125</strain>
    </source>
</reference>
<comment type="subcellular location">
    <subcellularLocation>
        <location evidence="2">Secreted</location>
        <location evidence="2">Cell wall</location>
    </subcellularLocation>
</comment>
<comment type="caution">
    <text evidence="3">The sequence shown here is derived from an EMBL/GenBank/DDBJ whole genome shotgun (WGS) entry which is preliminary data.</text>
</comment>
<proteinExistence type="inferred from homology"/>
<dbReference type="GeneID" id="81597360"/>
<dbReference type="GO" id="GO:0009277">
    <property type="term" value="C:fungal-type cell wall"/>
    <property type="evidence" value="ECO:0007669"/>
    <property type="project" value="InterPro"/>
</dbReference>